<proteinExistence type="predicted"/>
<dbReference type="InterPro" id="IPR001810">
    <property type="entry name" value="F-box_dom"/>
</dbReference>
<sequence>MAVTTTETTETMAAVGDLGAFRKGSGNALGEFTIFPPTNFQKRKTTGSTSRQSVLAAAALRRNMPFQLDVLPFDTLANAVAYLPFDDFAKIGLVSKKFHKVQNMTRYSRKHISVGLLRRLFPDAIIPSPSTTSCVGMLQVMRPLRRALRSYPSGNINEVDLSELLAFRESHFEELLFINFSVHQQREIIVHRGSTAERAWLCCRTKRHCLSCSANAQSLVCALLTTNACSARRNQRASNADCRTTISTTKPSGRLCPTLRETNAATTLAIVSTHRAIPVS</sequence>
<organism evidence="2 3">
    <name type="scientific">Meloidogyne floridensis</name>
    <dbReference type="NCBI Taxonomy" id="298350"/>
    <lineage>
        <taxon>Eukaryota</taxon>
        <taxon>Metazoa</taxon>
        <taxon>Ecdysozoa</taxon>
        <taxon>Nematoda</taxon>
        <taxon>Chromadorea</taxon>
        <taxon>Rhabditida</taxon>
        <taxon>Tylenchina</taxon>
        <taxon>Tylenchomorpha</taxon>
        <taxon>Tylenchoidea</taxon>
        <taxon>Meloidogynidae</taxon>
        <taxon>Meloidogyninae</taxon>
        <taxon>Meloidogyne</taxon>
    </lineage>
</organism>
<evidence type="ECO:0000313" key="2">
    <source>
        <dbReference type="Proteomes" id="UP000887560"/>
    </source>
</evidence>
<feature type="domain" description="F-box" evidence="1">
    <location>
        <begin position="65"/>
        <end position="111"/>
    </location>
</feature>
<evidence type="ECO:0000313" key="3">
    <source>
        <dbReference type="WBParaSite" id="scf7180000425109.g14365"/>
    </source>
</evidence>
<name>A0A915PGW0_9BILA</name>
<accession>A0A915PGW0</accession>
<protein>
    <submittedName>
        <fullName evidence="3">F-box domain-containing protein</fullName>
    </submittedName>
</protein>
<dbReference type="PROSITE" id="PS50181">
    <property type="entry name" value="FBOX"/>
    <property type="match status" value="1"/>
</dbReference>
<reference evidence="3" key="1">
    <citation type="submission" date="2022-11" db="UniProtKB">
        <authorList>
            <consortium name="WormBaseParasite"/>
        </authorList>
    </citation>
    <scope>IDENTIFICATION</scope>
</reference>
<dbReference type="AlphaFoldDB" id="A0A915PGW0"/>
<keyword evidence="2" id="KW-1185">Reference proteome</keyword>
<evidence type="ECO:0000259" key="1">
    <source>
        <dbReference type="PROSITE" id="PS50181"/>
    </source>
</evidence>
<dbReference type="Proteomes" id="UP000887560">
    <property type="component" value="Unplaced"/>
</dbReference>
<dbReference type="WBParaSite" id="scf7180000425109.g14365">
    <property type="protein sequence ID" value="scf7180000425109.g14365"/>
    <property type="gene ID" value="scf7180000425109.g14365"/>
</dbReference>